<evidence type="ECO:0000313" key="1">
    <source>
        <dbReference type="EMBL" id="KIO01201.1"/>
    </source>
</evidence>
<keyword evidence="2" id="KW-1185">Reference proteome</keyword>
<evidence type="ECO:0000313" key="2">
    <source>
        <dbReference type="Proteomes" id="UP000054217"/>
    </source>
</evidence>
<dbReference type="EMBL" id="KN831990">
    <property type="protein sequence ID" value="KIO01201.1"/>
    <property type="molecule type" value="Genomic_DNA"/>
</dbReference>
<proteinExistence type="predicted"/>
<organism evidence="1 2">
    <name type="scientific">Pisolithus tinctorius Marx 270</name>
    <dbReference type="NCBI Taxonomy" id="870435"/>
    <lineage>
        <taxon>Eukaryota</taxon>
        <taxon>Fungi</taxon>
        <taxon>Dikarya</taxon>
        <taxon>Basidiomycota</taxon>
        <taxon>Agaricomycotina</taxon>
        <taxon>Agaricomycetes</taxon>
        <taxon>Agaricomycetidae</taxon>
        <taxon>Boletales</taxon>
        <taxon>Sclerodermatineae</taxon>
        <taxon>Pisolithaceae</taxon>
        <taxon>Pisolithus</taxon>
    </lineage>
</organism>
<protein>
    <submittedName>
        <fullName evidence="1">Uncharacterized protein</fullName>
    </submittedName>
</protein>
<gene>
    <name evidence="1" type="ORF">M404DRAFT_28924</name>
</gene>
<dbReference type="HOGENOM" id="CLU_2905120_0_0_1"/>
<dbReference type="AlphaFoldDB" id="A0A0C3P145"/>
<accession>A0A0C3P145</accession>
<reference evidence="1 2" key="1">
    <citation type="submission" date="2014-04" db="EMBL/GenBank/DDBJ databases">
        <authorList>
            <consortium name="DOE Joint Genome Institute"/>
            <person name="Kuo A."/>
            <person name="Kohler A."/>
            <person name="Costa M.D."/>
            <person name="Nagy L.G."/>
            <person name="Floudas D."/>
            <person name="Copeland A."/>
            <person name="Barry K.W."/>
            <person name="Cichocki N."/>
            <person name="Veneault-Fourrey C."/>
            <person name="LaButti K."/>
            <person name="Lindquist E.A."/>
            <person name="Lipzen A."/>
            <person name="Lundell T."/>
            <person name="Morin E."/>
            <person name="Murat C."/>
            <person name="Sun H."/>
            <person name="Tunlid A."/>
            <person name="Henrissat B."/>
            <person name="Grigoriev I.V."/>
            <person name="Hibbett D.S."/>
            <person name="Martin F."/>
            <person name="Nordberg H.P."/>
            <person name="Cantor M.N."/>
            <person name="Hua S.X."/>
        </authorList>
    </citation>
    <scope>NUCLEOTIDE SEQUENCE [LARGE SCALE GENOMIC DNA]</scope>
    <source>
        <strain evidence="1 2">Marx 270</strain>
    </source>
</reference>
<name>A0A0C3P145_PISTI</name>
<reference evidence="2" key="2">
    <citation type="submission" date="2015-01" db="EMBL/GenBank/DDBJ databases">
        <title>Evolutionary Origins and Diversification of the Mycorrhizal Mutualists.</title>
        <authorList>
            <consortium name="DOE Joint Genome Institute"/>
            <consortium name="Mycorrhizal Genomics Consortium"/>
            <person name="Kohler A."/>
            <person name="Kuo A."/>
            <person name="Nagy L.G."/>
            <person name="Floudas D."/>
            <person name="Copeland A."/>
            <person name="Barry K.W."/>
            <person name="Cichocki N."/>
            <person name="Veneault-Fourrey C."/>
            <person name="LaButti K."/>
            <person name="Lindquist E.A."/>
            <person name="Lipzen A."/>
            <person name="Lundell T."/>
            <person name="Morin E."/>
            <person name="Murat C."/>
            <person name="Riley R."/>
            <person name="Ohm R."/>
            <person name="Sun H."/>
            <person name="Tunlid A."/>
            <person name="Henrissat B."/>
            <person name="Grigoriev I.V."/>
            <person name="Hibbett D.S."/>
            <person name="Martin F."/>
        </authorList>
    </citation>
    <scope>NUCLEOTIDE SEQUENCE [LARGE SCALE GENOMIC DNA]</scope>
    <source>
        <strain evidence="2">Marx 270</strain>
    </source>
</reference>
<sequence length="62" mass="6363">MTYWSLVHTAPKPSLASGSSPGPFHGAQHLGLGLHLATPGYPSLSVSLPAYTVLASGYQPTS</sequence>
<dbReference type="Proteomes" id="UP000054217">
    <property type="component" value="Unassembled WGS sequence"/>
</dbReference>
<dbReference type="InParanoid" id="A0A0C3P145"/>